<organism evidence="1 2">
    <name type="scientific">Cetraspora pellucida</name>
    <dbReference type="NCBI Taxonomy" id="1433469"/>
    <lineage>
        <taxon>Eukaryota</taxon>
        <taxon>Fungi</taxon>
        <taxon>Fungi incertae sedis</taxon>
        <taxon>Mucoromycota</taxon>
        <taxon>Glomeromycotina</taxon>
        <taxon>Glomeromycetes</taxon>
        <taxon>Diversisporales</taxon>
        <taxon>Gigasporaceae</taxon>
        <taxon>Cetraspora</taxon>
    </lineage>
</organism>
<evidence type="ECO:0000313" key="2">
    <source>
        <dbReference type="Proteomes" id="UP000789366"/>
    </source>
</evidence>
<protein>
    <submittedName>
        <fullName evidence="1">10869_t:CDS:1</fullName>
    </submittedName>
</protein>
<reference evidence="1" key="1">
    <citation type="submission" date="2021-06" db="EMBL/GenBank/DDBJ databases">
        <authorList>
            <person name="Kallberg Y."/>
            <person name="Tangrot J."/>
            <person name="Rosling A."/>
        </authorList>
    </citation>
    <scope>NUCLEOTIDE SEQUENCE</scope>
    <source>
        <strain evidence="1">28 12/20/2015</strain>
    </source>
</reference>
<keyword evidence="2" id="KW-1185">Reference proteome</keyword>
<dbReference type="Proteomes" id="UP000789366">
    <property type="component" value="Unassembled WGS sequence"/>
</dbReference>
<accession>A0ACA9KDA2</accession>
<sequence length="193" mass="21409">MEDSESNVHLKTFVQINHDDIMLPGELHRTNQDIGICIFVHGSGSSRSSPRYVAKVLRSHGIATFLLDLLTPQEEQIDKMTRHLRFDIAALLVAHERPNDIKAVISRGGRPDLVSSEILKEIPTPTLFIVGGNDPAVLGLNEKALKDLGSQIKQLEVIQGASHLFEESGCLEKVADLAAQWIKQYLTSDHDEK</sequence>
<proteinExistence type="predicted"/>
<dbReference type="EMBL" id="CAJVPW010000823">
    <property type="protein sequence ID" value="CAG8466791.1"/>
    <property type="molecule type" value="Genomic_DNA"/>
</dbReference>
<gene>
    <name evidence="1" type="ORF">SPELUC_LOCUS1509</name>
</gene>
<name>A0ACA9KDA2_9GLOM</name>
<evidence type="ECO:0000313" key="1">
    <source>
        <dbReference type="EMBL" id="CAG8466791.1"/>
    </source>
</evidence>
<comment type="caution">
    <text evidence="1">The sequence shown here is derived from an EMBL/GenBank/DDBJ whole genome shotgun (WGS) entry which is preliminary data.</text>
</comment>